<feature type="domain" description="DNA-binding protein Rv2175c wHTH" evidence="3">
    <location>
        <begin position="57"/>
        <end position="111"/>
    </location>
</feature>
<name>A0ABN1XKU6_9PSEU</name>
<comment type="caution">
    <text evidence="4">The sequence shown here is derived from an EMBL/GenBank/DDBJ whole genome shotgun (WGS) entry which is preliminary data.</text>
</comment>
<sequence length="173" mass="18576">MRSRREGYFSDPYPPSGWVRHAERPPADGACPATARDTARVPECGVRGADVEQCPSVSETLPAAVTEETLTVSDVASRLSIPASRVHQLVREGQLLSLKHDGQVVVPAVFLDGNDVVRGLSGTISVLRDGGYDDRAILTWLFTEDDSLPGSPIGAIGAGRHKEVKRRAQAMAF</sequence>
<evidence type="ECO:0000259" key="2">
    <source>
        <dbReference type="Pfam" id="PF18367"/>
    </source>
</evidence>
<accession>A0ABN1XKU6</accession>
<feature type="region of interest" description="Disordered" evidence="1">
    <location>
        <begin position="1"/>
        <end position="34"/>
    </location>
</feature>
<dbReference type="InterPro" id="IPR041098">
    <property type="entry name" value="Rv2175c_C"/>
</dbReference>
<dbReference type="Pfam" id="PF18367">
    <property type="entry name" value="Rv2175c_C"/>
    <property type="match status" value="1"/>
</dbReference>
<evidence type="ECO:0000313" key="5">
    <source>
        <dbReference type="Proteomes" id="UP001501414"/>
    </source>
</evidence>
<reference evidence="4 5" key="1">
    <citation type="journal article" date="2019" name="Int. J. Syst. Evol. Microbiol.">
        <title>The Global Catalogue of Microorganisms (GCM) 10K type strain sequencing project: providing services to taxonomists for standard genome sequencing and annotation.</title>
        <authorList>
            <consortium name="The Broad Institute Genomics Platform"/>
            <consortium name="The Broad Institute Genome Sequencing Center for Infectious Disease"/>
            <person name="Wu L."/>
            <person name="Ma J."/>
        </authorList>
    </citation>
    <scope>NUCLEOTIDE SEQUENCE [LARGE SCALE GENOMIC DNA]</scope>
    <source>
        <strain evidence="4 5">JCM 11896</strain>
    </source>
</reference>
<dbReference type="Proteomes" id="UP001501414">
    <property type="component" value="Unassembled WGS sequence"/>
</dbReference>
<organism evidence="4 5">
    <name type="scientific">Pseudonocardia kongjuensis</name>
    <dbReference type="NCBI Taxonomy" id="102227"/>
    <lineage>
        <taxon>Bacteria</taxon>
        <taxon>Bacillati</taxon>
        <taxon>Actinomycetota</taxon>
        <taxon>Actinomycetes</taxon>
        <taxon>Pseudonocardiales</taxon>
        <taxon>Pseudonocardiaceae</taxon>
        <taxon>Pseudonocardia</taxon>
    </lineage>
</organism>
<protein>
    <recommendedName>
        <fullName evidence="6">Rv2175c C-terminal domain-containing protein</fullName>
    </recommendedName>
</protein>
<dbReference type="Pfam" id="PF21531">
    <property type="entry name" value="Rv2175c_wHTH"/>
    <property type="match status" value="1"/>
</dbReference>
<dbReference type="InterPro" id="IPR048576">
    <property type="entry name" value="Rv2175c_wHTH"/>
</dbReference>
<evidence type="ECO:0000259" key="3">
    <source>
        <dbReference type="Pfam" id="PF21531"/>
    </source>
</evidence>
<keyword evidence="5" id="KW-1185">Reference proteome</keyword>
<feature type="domain" description="Rv2175c C-terminal" evidence="2">
    <location>
        <begin position="117"/>
        <end position="172"/>
    </location>
</feature>
<gene>
    <name evidence="4" type="ORF">GCM10009613_10270</name>
</gene>
<evidence type="ECO:0000313" key="4">
    <source>
        <dbReference type="EMBL" id="GAA1382441.1"/>
    </source>
</evidence>
<proteinExistence type="predicted"/>
<evidence type="ECO:0000256" key="1">
    <source>
        <dbReference type="SAM" id="MobiDB-lite"/>
    </source>
</evidence>
<evidence type="ECO:0008006" key="6">
    <source>
        <dbReference type="Google" id="ProtNLM"/>
    </source>
</evidence>
<dbReference type="EMBL" id="BAAAJK010000004">
    <property type="protein sequence ID" value="GAA1382441.1"/>
    <property type="molecule type" value="Genomic_DNA"/>
</dbReference>